<keyword evidence="1" id="KW-0732">Signal</keyword>
<accession>A0A380RX13</accession>
<name>A0A380RX13_FIBSU</name>
<feature type="chain" id="PRO_5016607029" description="Outer membrane protein beta-barrel domain-containing protein" evidence="1">
    <location>
        <begin position="21"/>
        <end position="336"/>
    </location>
</feature>
<dbReference type="RefSeq" id="WP_109572065.1">
    <property type="nucleotide sequence ID" value="NZ_UHJL01000001.1"/>
</dbReference>
<feature type="signal peptide" evidence="1">
    <location>
        <begin position="1"/>
        <end position="20"/>
    </location>
</feature>
<dbReference type="InterPro" id="IPR011250">
    <property type="entry name" value="OMP/PagP_B-barrel"/>
</dbReference>
<evidence type="ECO:0000256" key="1">
    <source>
        <dbReference type="SAM" id="SignalP"/>
    </source>
</evidence>
<gene>
    <name evidence="2" type="ORF">SAMN05661053_0654</name>
</gene>
<dbReference type="Gene3D" id="2.40.160.20">
    <property type="match status" value="1"/>
</dbReference>
<proteinExistence type="predicted"/>
<organism evidence="2 3">
    <name type="scientific">Fibrobacter succinogenes</name>
    <name type="common">Bacteroides succinogenes</name>
    <dbReference type="NCBI Taxonomy" id="833"/>
    <lineage>
        <taxon>Bacteria</taxon>
        <taxon>Pseudomonadati</taxon>
        <taxon>Fibrobacterota</taxon>
        <taxon>Fibrobacteria</taxon>
        <taxon>Fibrobacterales</taxon>
        <taxon>Fibrobacteraceae</taxon>
        <taxon>Fibrobacter</taxon>
    </lineage>
</organism>
<dbReference type="EMBL" id="UHJL01000001">
    <property type="protein sequence ID" value="SUQ19422.1"/>
    <property type="molecule type" value="Genomic_DNA"/>
</dbReference>
<reference evidence="2 3" key="1">
    <citation type="submission" date="2017-08" db="EMBL/GenBank/DDBJ databases">
        <authorList>
            <person name="de Groot N.N."/>
        </authorList>
    </citation>
    <scope>NUCLEOTIDE SEQUENCE [LARGE SCALE GENOMIC DNA]</scope>
    <source>
        <strain evidence="2 3">HM2</strain>
    </source>
</reference>
<evidence type="ECO:0000313" key="2">
    <source>
        <dbReference type="EMBL" id="SUQ19422.1"/>
    </source>
</evidence>
<dbReference type="AlphaFoldDB" id="A0A380RX13"/>
<evidence type="ECO:0000313" key="3">
    <source>
        <dbReference type="Proteomes" id="UP000255423"/>
    </source>
</evidence>
<evidence type="ECO:0008006" key="4">
    <source>
        <dbReference type="Google" id="ProtNLM"/>
    </source>
</evidence>
<sequence length="336" mass="37795">MNCFKKLLVASLALAASVFATERVYMAPFSMVGLNEDFGVAAEKLMNAYIDDNGRFVLINYAEDDSVKVGDRESANNIAIKKNCTKFIMAEFTRLGENVITAFKLYDINNEAPVWSDRLKAKNPDDFDPIIQRVARNIGTKNKATNDDDIYTVTEQETKNPRKKGVTSYWGARIVGALPLNPTEAKMDAGLGLFVLYDARDLLFGFDWTMSNLGEDHDRPILIDLSLSAYYPFTTTNITPYAGGGLSYSMRYTYVDTDHYDDEHQSNGISMQIGGGVLFNRASRVMFLAQVNYFIDFFETPFYREQFDTKGNVTNLIESKHYMNGFKFGLGLAVGF</sequence>
<dbReference type="SUPFAM" id="SSF56925">
    <property type="entry name" value="OMPA-like"/>
    <property type="match status" value="1"/>
</dbReference>
<dbReference type="Proteomes" id="UP000255423">
    <property type="component" value="Unassembled WGS sequence"/>
</dbReference>
<protein>
    <recommendedName>
        <fullName evidence="4">Outer membrane protein beta-barrel domain-containing protein</fullName>
    </recommendedName>
</protein>